<evidence type="ECO:0000256" key="4">
    <source>
        <dbReference type="ARBA" id="ARBA00022989"/>
    </source>
</evidence>
<feature type="compositionally biased region" description="Polar residues" evidence="10">
    <location>
        <begin position="502"/>
        <end position="523"/>
    </location>
</feature>
<keyword evidence="5 9" id="KW-0297">G-protein coupled receptor</keyword>
<evidence type="ECO:0000256" key="10">
    <source>
        <dbReference type="SAM" id="MobiDB-lite"/>
    </source>
</evidence>
<evidence type="ECO:0000256" key="8">
    <source>
        <dbReference type="ARBA" id="ARBA00023224"/>
    </source>
</evidence>
<dbReference type="SUPFAM" id="SSF81321">
    <property type="entry name" value="Family A G protein-coupled receptor-like"/>
    <property type="match status" value="1"/>
</dbReference>
<dbReference type="PANTHER" id="PTHR45695:SF15">
    <property type="entry name" value="OPSIN RH2"/>
    <property type="match status" value="1"/>
</dbReference>
<evidence type="ECO:0000256" key="7">
    <source>
        <dbReference type="ARBA" id="ARBA00023170"/>
    </source>
</evidence>
<comment type="similarity">
    <text evidence="2 9">Belongs to the G-protein coupled receptor 1 family.</text>
</comment>
<comment type="subcellular location">
    <subcellularLocation>
        <location evidence="1">Membrane</location>
        <topology evidence="1">Multi-pass membrane protein</topology>
    </subcellularLocation>
</comment>
<feature type="transmembrane region" description="Helical" evidence="11">
    <location>
        <begin position="182"/>
        <end position="201"/>
    </location>
</feature>
<dbReference type="PRINTS" id="PR01012">
    <property type="entry name" value="NRPEPTIDEYR"/>
</dbReference>
<sequence>MRVNTIGITSTTTTSTSEATATSRIEVAHNNGIPSSISYNDTVMEMDVITDILWDFYEKFHSDTNYLLIILYVPVIALAVTANILVIAVVFKYHYMRSVTNYFVVNLSVADLLVTIICMPVAIMQAKSIVWHHGELMCKLSSYLQGVAVAASVFTITAMSIDRYLAIRSPMAFRRVFNRKSTVLVIVALWLVALGIFAPVLRGMTLRSPIEELLNITFHDSWAIRGNFSRDISRLPPTFYVCSEDFRPLGIKAHVFGTICFILVYAIPGFVVILAYSMMGRTLCSRKPPFDCDSVEGSASSQQSFRLVRERRRIAWILLLLAVLFALCWLPYNMLRLLIDLGVIEEGRWITDALTYCLFLGHANSALNPIVYCFMTRNFRRSVSEILRRTFHGLSRRKPRRKSAMIDDACGGCSVPAVNGGARRGLLHQRRMLPGCGCGIQMRGNRNAVLALRRTATSSSGYDTFYSRHSPHLHCYMLRSIRDVPRAQANPPENSDARRDQQQQYDENNGLETSQPRPSTLCTTDERRPCP</sequence>
<dbReference type="CDD" id="cd14993">
    <property type="entry name" value="7tmA_CCKR-like"/>
    <property type="match status" value="1"/>
</dbReference>
<keyword evidence="3 9" id="KW-0812">Transmembrane</keyword>
<organism evidence="13 14">
    <name type="scientific">Lasius platythorax</name>
    <dbReference type="NCBI Taxonomy" id="488582"/>
    <lineage>
        <taxon>Eukaryota</taxon>
        <taxon>Metazoa</taxon>
        <taxon>Ecdysozoa</taxon>
        <taxon>Arthropoda</taxon>
        <taxon>Hexapoda</taxon>
        <taxon>Insecta</taxon>
        <taxon>Pterygota</taxon>
        <taxon>Neoptera</taxon>
        <taxon>Endopterygota</taxon>
        <taxon>Hymenoptera</taxon>
        <taxon>Apocrita</taxon>
        <taxon>Aculeata</taxon>
        <taxon>Formicoidea</taxon>
        <taxon>Formicidae</taxon>
        <taxon>Formicinae</taxon>
        <taxon>Lasius</taxon>
        <taxon>Lasius</taxon>
    </lineage>
</organism>
<evidence type="ECO:0000256" key="5">
    <source>
        <dbReference type="ARBA" id="ARBA00023040"/>
    </source>
</evidence>
<protein>
    <recommendedName>
        <fullName evidence="12">G-protein coupled receptors family 1 profile domain-containing protein</fullName>
    </recommendedName>
</protein>
<evidence type="ECO:0000256" key="11">
    <source>
        <dbReference type="SAM" id="Phobius"/>
    </source>
</evidence>
<evidence type="ECO:0000256" key="6">
    <source>
        <dbReference type="ARBA" id="ARBA00023136"/>
    </source>
</evidence>
<dbReference type="Pfam" id="PF00001">
    <property type="entry name" value="7tm_1"/>
    <property type="match status" value="1"/>
</dbReference>
<evidence type="ECO:0000259" key="12">
    <source>
        <dbReference type="PROSITE" id="PS50262"/>
    </source>
</evidence>
<dbReference type="PANTHER" id="PTHR45695">
    <property type="entry name" value="LEUCOKININ RECEPTOR-RELATED"/>
    <property type="match status" value="1"/>
</dbReference>
<dbReference type="PROSITE" id="PS50262">
    <property type="entry name" value="G_PROTEIN_RECEP_F1_2"/>
    <property type="match status" value="1"/>
</dbReference>
<feature type="region of interest" description="Disordered" evidence="10">
    <location>
        <begin position="486"/>
        <end position="531"/>
    </location>
</feature>
<feature type="transmembrane region" description="Helical" evidence="11">
    <location>
        <begin position="66"/>
        <end position="91"/>
    </location>
</feature>
<dbReference type="Gene3D" id="1.20.1070.10">
    <property type="entry name" value="Rhodopsin 7-helix transmembrane proteins"/>
    <property type="match status" value="1"/>
</dbReference>
<evidence type="ECO:0000256" key="3">
    <source>
        <dbReference type="ARBA" id="ARBA00022692"/>
    </source>
</evidence>
<dbReference type="InterPro" id="IPR000276">
    <property type="entry name" value="GPCR_Rhodpsn"/>
</dbReference>
<evidence type="ECO:0000256" key="9">
    <source>
        <dbReference type="RuleBase" id="RU000688"/>
    </source>
</evidence>
<evidence type="ECO:0000256" key="1">
    <source>
        <dbReference type="ARBA" id="ARBA00004141"/>
    </source>
</evidence>
<dbReference type="PROSITE" id="PS00237">
    <property type="entry name" value="G_PROTEIN_RECEP_F1_1"/>
    <property type="match status" value="1"/>
</dbReference>
<keyword evidence="6 11" id="KW-0472">Membrane</keyword>
<feature type="transmembrane region" description="Helical" evidence="11">
    <location>
        <begin position="103"/>
        <end position="123"/>
    </location>
</feature>
<keyword evidence="7 9" id="KW-0675">Receptor</keyword>
<dbReference type="GO" id="GO:0004983">
    <property type="term" value="F:neuropeptide Y receptor activity"/>
    <property type="evidence" value="ECO:0007669"/>
    <property type="project" value="InterPro"/>
</dbReference>
<feature type="transmembrane region" description="Helical" evidence="11">
    <location>
        <begin position="314"/>
        <end position="333"/>
    </location>
</feature>
<accession>A0AAV2NC24</accession>
<feature type="transmembrane region" description="Helical" evidence="11">
    <location>
        <begin position="143"/>
        <end position="161"/>
    </location>
</feature>
<dbReference type="AlphaFoldDB" id="A0AAV2NC24"/>
<evidence type="ECO:0000313" key="13">
    <source>
        <dbReference type="EMBL" id="CAL1677299.1"/>
    </source>
</evidence>
<dbReference type="Proteomes" id="UP001497644">
    <property type="component" value="Chromosome 12"/>
</dbReference>
<dbReference type="InterPro" id="IPR000611">
    <property type="entry name" value="NPY_rcpt"/>
</dbReference>
<dbReference type="GO" id="GO:0005886">
    <property type="term" value="C:plasma membrane"/>
    <property type="evidence" value="ECO:0007669"/>
    <property type="project" value="TreeGrafter"/>
</dbReference>
<keyword evidence="8 9" id="KW-0807">Transducer</keyword>
<dbReference type="PRINTS" id="PR00237">
    <property type="entry name" value="GPCRRHODOPSN"/>
</dbReference>
<evidence type="ECO:0000313" key="14">
    <source>
        <dbReference type="Proteomes" id="UP001497644"/>
    </source>
</evidence>
<dbReference type="EMBL" id="OZ034835">
    <property type="protein sequence ID" value="CAL1677299.1"/>
    <property type="molecule type" value="Genomic_DNA"/>
</dbReference>
<proteinExistence type="inferred from homology"/>
<keyword evidence="4 11" id="KW-1133">Transmembrane helix</keyword>
<name>A0AAV2NC24_9HYME</name>
<evidence type="ECO:0000256" key="2">
    <source>
        <dbReference type="ARBA" id="ARBA00010663"/>
    </source>
</evidence>
<feature type="domain" description="G-protein coupled receptors family 1 profile" evidence="12">
    <location>
        <begin position="82"/>
        <end position="372"/>
    </location>
</feature>
<reference evidence="13" key="1">
    <citation type="submission" date="2024-04" db="EMBL/GenBank/DDBJ databases">
        <authorList>
            <consortium name="Molecular Ecology Group"/>
        </authorList>
    </citation>
    <scope>NUCLEOTIDE SEQUENCE</scope>
</reference>
<gene>
    <name evidence="13" type="ORF">LPLAT_LOCUS3330</name>
</gene>
<feature type="transmembrane region" description="Helical" evidence="11">
    <location>
        <begin position="255"/>
        <end position="277"/>
    </location>
</feature>
<keyword evidence="14" id="KW-1185">Reference proteome</keyword>
<dbReference type="InterPro" id="IPR017452">
    <property type="entry name" value="GPCR_Rhodpsn_7TM"/>
</dbReference>